<organism evidence="1 2">
    <name type="scientific">Planifilum fulgidum</name>
    <dbReference type="NCBI Taxonomy" id="201973"/>
    <lineage>
        <taxon>Bacteria</taxon>
        <taxon>Bacillati</taxon>
        <taxon>Bacillota</taxon>
        <taxon>Bacilli</taxon>
        <taxon>Bacillales</taxon>
        <taxon>Thermoactinomycetaceae</taxon>
        <taxon>Planifilum</taxon>
    </lineage>
</organism>
<dbReference type="Proteomes" id="UP000198661">
    <property type="component" value="Unassembled WGS sequence"/>
</dbReference>
<sequence>MLRGLSLALAEEGHMVSVVARTPSRLKSLTDEAKDFSGAINPLPLDYRDGTRLLKALRQAVERFGPFGLAVCWIHSTAPEALRQVAGFIADTSESCRLFHVRGSAAAHPLTGSRRPPGWTASYPNIPYRQVILGFVIEGGRSRWLTHAEISGGVLDAVRNDRLFSIVGTVEPWSLRP</sequence>
<accession>A0A1I2LZT2</accession>
<dbReference type="SUPFAM" id="SSF51735">
    <property type="entry name" value="NAD(P)-binding Rossmann-fold domains"/>
    <property type="match status" value="1"/>
</dbReference>
<dbReference type="NCBIfam" id="NF006168">
    <property type="entry name" value="PRK08309.1"/>
    <property type="match status" value="1"/>
</dbReference>
<keyword evidence="2" id="KW-1185">Reference proteome</keyword>
<evidence type="ECO:0008006" key="3">
    <source>
        <dbReference type="Google" id="ProtNLM"/>
    </source>
</evidence>
<dbReference type="InterPro" id="IPR036291">
    <property type="entry name" value="NAD(P)-bd_dom_sf"/>
</dbReference>
<name>A0A1I2LZT2_9BACL</name>
<protein>
    <recommendedName>
        <fullName evidence="3">Short chain dehydrogenase</fullName>
    </recommendedName>
</protein>
<evidence type="ECO:0000313" key="2">
    <source>
        <dbReference type="Proteomes" id="UP000198661"/>
    </source>
</evidence>
<reference evidence="2" key="1">
    <citation type="submission" date="2016-10" db="EMBL/GenBank/DDBJ databases">
        <authorList>
            <person name="Varghese N."/>
            <person name="Submissions S."/>
        </authorList>
    </citation>
    <scope>NUCLEOTIDE SEQUENCE [LARGE SCALE GENOMIC DNA]</scope>
    <source>
        <strain evidence="2">DSM 44945</strain>
    </source>
</reference>
<dbReference type="AlphaFoldDB" id="A0A1I2LZT2"/>
<dbReference type="STRING" id="201973.SAMN04488025_106127"/>
<dbReference type="Gene3D" id="3.40.50.720">
    <property type="entry name" value="NAD(P)-binding Rossmann-like Domain"/>
    <property type="match status" value="1"/>
</dbReference>
<dbReference type="EMBL" id="FOOK01000006">
    <property type="protein sequence ID" value="SFF84704.1"/>
    <property type="molecule type" value="Genomic_DNA"/>
</dbReference>
<gene>
    <name evidence="1" type="ORF">SAMN04488025_106127</name>
</gene>
<evidence type="ECO:0000313" key="1">
    <source>
        <dbReference type="EMBL" id="SFF84704.1"/>
    </source>
</evidence>
<proteinExistence type="predicted"/>